<protein>
    <submittedName>
        <fullName evidence="1">Uncharacterized protein</fullName>
    </submittedName>
</protein>
<dbReference type="Proteomes" id="UP000542973">
    <property type="component" value="Unassembled WGS sequence"/>
</dbReference>
<proteinExistence type="predicted"/>
<sequence length="103" mass="10626">MDQQGKSGARFTPGPWAGNDGYAFVRSACPDQYAVAAVYGQFGTAATDETAIANSRLIAAAPELFEAAAAAMQCIGELSPTQARVEVAQMLQSAIAKALGSQQ</sequence>
<evidence type="ECO:0000313" key="1">
    <source>
        <dbReference type="EMBL" id="NNH14378.1"/>
    </source>
</evidence>
<dbReference type="AlphaFoldDB" id="A0A849BK38"/>
<evidence type="ECO:0000313" key="2">
    <source>
        <dbReference type="Proteomes" id="UP000542973"/>
    </source>
</evidence>
<name>A0A849BK38_9BURK</name>
<organism evidence="1 2">
    <name type="scientific">Cupriavidus gilardii</name>
    <dbReference type="NCBI Taxonomy" id="82541"/>
    <lineage>
        <taxon>Bacteria</taxon>
        <taxon>Pseudomonadati</taxon>
        <taxon>Pseudomonadota</taxon>
        <taxon>Betaproteobacteria</taxon>
        <taxon>Burkholderiales</taxon>
        <taxon>Burkholderiaceae</taxon>
        <taxon>Cupriavidus</taxon>
    </lineage>
</organism>
<comment type="caution">
    <text evidence="1">The sequence shown here is derived from an EMBL/GenBank/DDBJ whole genome shotgun (WGS) entry which is preliminary data.</text>
</comment>
<dbReference type="RefSeq" id="WP_053824317.1">
    <property type="nucleotide sequence ID" value="NZ_BAAAEB010000063.1"/>
</dbReference>
<reference evidence="1 2" key="1">
    <citation type="submission" date="2020-05" db="EMBL/GenBank/DDBJ databases">
        <title>MicrobeNet Type strains.</title>
        <authorList>
            <person name="Nicholson A.C."/>
        </authorList>
    </citation>
    <scope>NUCLEOTIDE SEQUENCE [LARGE SCALE GENOMIC DNA]</scope>
    <source>
        <strain evidence="1 2">ATCC 700815</strain>
    </source>
</reference>
<gene>
    <name evidence="1" type="ORF">HLB16_26420</name>
</gene>
<accession>A0A849BK38</accession>
<dbReference type="EMBL" id="JABEMD010000109">
    <property type="protein sequence ID" value="NNH14378.1"/>
    <property type="molecule type" value="Genomic_DNA"/>
</dbReference>